<dbReference type="RefSeq" id="WP_199019934.1">
    <property type="nucleotide sequence ID" value="NZ_JAELUP010000072.1"/>
</dbReference>
<dbReference type="NCBIfam" id="TIGR01733">
    <property type="entry name" value="AA-adenyl-dom"/>
    <property type="match status" value="1"/>
</dbReference>
<dbReference type="PANTHER" id="PTHR45527:SF1">
    <property type="entry name" value="FATTY ACID SYNTHASE"/>
    <property type="match status" value="1"/>
</dbReference>
<dbReference type="GO" id="GO:0017000">
    <property type="term" value="P:antibiotic biosynthetic process"/>
    <property type="evidence" value="ECO:0007669"/>
    <property type="project" value="UniProtKB-KW"/>
</dbReference>
<dbReference type="PROSITE" id="PS00455">
    <property type="entry name" value="AMP_BINDING"/>
    <property type="match status" value="1"/>
</dbReference>
<dbReference type="Pfam" id="PF00501">
    <property type="entry name" value="AMP-binding"/>
    <property type="match status" value="1"/>
</dbReference>
<proteinExistence type="inferred from homology"/>
<keyword evidence="2" id="KW-0677">Repeat</keyword>
<dbReference type="InterPro" id="IPR009081">
    <property type="entry name" value="PP-bd_ACP"/>
</dbReference>
<accession>A0A934J033</accession>
<keyword evidence="6" id="KW-1185">Reference proteome</keyword>
<dbReference type="InterPro" id="IPR010071">
    <property type="entry name" value="AA_adenyl_dom"/>
</dbReference>
<gene>
    <name evidence="5" type="ORF">JFN88_14065</name>
</gene>
<evidence type="ECO:0000313" key="6">
    <source>
        <dbReference type="Proteomes" id="UP000640274"/>
    </source>
</evidence>
<dbReference type="GO" id="GO:0005737">
    <property type="term" value="C:cytoplasm"/>
    <property type="evidence" value="ECO:0007669"/>
    <property type="project" value="TreeGrafter"/>
</dbReference>
<organism evidence="5 6">
    <name type="scientific">Paenibacillus roseus</name>
    <dbReference type="NCBI Taxonomy" id="2798579"/>
    <lineage>
        <taxon>Bacteria</taxon>
        <taxon>Bacillati</taxon>
        <taxon>Bacillota</taxon>
        <taxon>Bacilli</taxon>
        <taxon>Bacillales</taxon>
        <taxon>Paenibacillaceae</taxon>
        <taxon>Paenibacillus</taxon>
    </lineage>
</organism>
<dbReference type="PANTHER" id="PTHR45527">
    <property type="entry name" value="NONRIBOSOMAL PEPTIDE SYNTHETASE"/>
    <property type="match status" value="1"/>
</dbReference>
<reference evidence="5" key="1">
    <citation type="submission" date="2020-12" db="EMBL/GenBank/DDBJ databases">
        <authorList>
            <person name="Huq M.A."/>
        </authorList>
    </citation>
    <scope>NUCLEOTIDE SEQUENCE</scope>
    <source>
        <strain evidence="5">MAHUQ-46</strain>
    </source>
</reference>
<protein>
    <submittedName>
        <fullName evidence="5">Non-ribosomal peptide synthetase</fullName>
    </submittedName>
</protein>
<dbReference type="Gene3D" id="3.30.300.30">
    <property type="match status" value="1"/>
</dbReference>
<name>A0A934J033_9BACL</name>
<dbReference type="GO" id="GO:0044550">
    <property type="term" value="P:secondary metabolite biosynthetic process"/>
    <property type="evidence" value="ECO:0007669"/>
    <property type="project" value="TreeGrafter"/>
</dbReference>
<dbReference type="Pfam" id="PF00550">
    <property type="entry name" value="PP-binding"/>
    <property type="match status" value="1"/>
</dbReference>
<dbReference type="AlphaFoldDB" id="A0A934J033"/>
<evidence type="ECO:0000259" key="4">
    <source>
        <dbReference type="PROSITE" id="PS50075"/>
    </source>
</evidence>
<keyword evidence="3" id="KW-0045">Antibiotic biosynthesis</keyword>
<dbReference type="EMBL" id="JAELUP010000072">
    <property type="protein sequence ID" value="MBJ6362387.1"/>
    <property type="molecule type" value="Genomic_DNA"/>
</dbReference>
<dbReference type="GO" id="GO:0031177">
    <property type="term" value="F:phosphopantetheine binding"/>
    <property type="evidence" value="ECO:0007669"/>
    <property type="project" value="TreeGrafter"/>
</dbReference>
<dbReference type="Gene3D" id="3.40.50.12780">
    <property type="entry name" value="N-terminal domain of ligase-like"/>
    <property type="match status" value="1"/>
</dbReference>
<evidence type="ECO:0000256" key="2">
    <source>
        <dbReference type="ARBA" id="ARBA00022737"/>
    </source>
</evidence>
<dbReference type="InterPro" id="IPR036736">
    <property type="entry name" value="ACP-like_sf"/>
</dbReference>
<dbReference type="SUPFAM" id="SSF56801">
    <property type="entry name" value="Acetyl-CoA synthetase-like"/>
    <property type="match status" value="1"/>
</dbReference>
<dbReference type="Gene3D" id="1.10.1200.10">
    <property type="entry name" value="ACP-like"/>
    <property type="match status" value="1"/>
</dbReference>
<evidence type="ECO:0000256" key="3">
    <source>
        <dbReference type="ARBA" id="ARBA00023194"/>
    </source>
</evidence>
<dbReference type="InterPro" id="IPR000873">
    <property type="entry name" value="AMP-dep_synth/lig_dom"/>
</dbReference>
<dbReference type="PROSITE" id="PS50075">
    <property type="entry name" value="CARRIER"/>
    <property type="match status" value="1"/>
</dbReference>
<dbReference type="GO" id="GO:0043041">
    <property type="term" value="P:amino acid activation for nonribosomal peptide biosynthetic process"/>
    <property type="evidence" value="ECO:0007669"/>
    <property type="project" value="TreeGrafter"/>
</dbReference>
<dbReference type="InterPro" id="IPR020845">
    <property type="entry name" value="AMP-binding_CS"/>
</dbReference>
<evidence type="ECO:0000256" key="1">
    <source>
        <dbReference type="ARBA" id="ARBA00006432"/>
    </source>
</evidence>
<sequence>MINVLETKDEVQTSATTNVLVVKDLTKDEVSKIHEKSANQNHVDLFITVEKVAHLKMFEKYIEREKNRPIGFVEKVRITLVLDENNAALVLTSNLLKANLSGLLKVYHYLIGDTPIGEMDADDDESLTKSPIKWGVPIVDEGTSKKCNTYRISQLKGQSLSQINLHNQQICAALAKTLNVYNSEELDVYFKKLTIAGQTVLKGKLNQDGTINTKQQATQNDGRIAYSVGMICIDLDDKKYDYTPCLSPKYPLTLVIKENGGIVQSLSLQASTETMDSEVLKQFGTLLAYFLTTKQSDSDSSMNELLNELMAPYIRQTNGLQQENIRDRLKTIVQTYPQNIALSDKQGDITFEELEQRSDIIAKRLIKEGFKTEDKAVISVKQDNELVLLMIGVIKAGGVYIPVDPNYPIDRISFILKDSGAKFFISSLIHSFQDAHHVKINPTELLQQTKLEQINDIDLPAYTSKSGYVIYTSGTSGLPKGVQVSCDNILSLVEATQEEFELSANDVWTMFHSSSFDFSVWEMWGSLLSGAKLVVVPRETATSLYDFYDLLIEHKVTVLNQTPSSFYALQNIESEQRIPRLNSIRLIIFGGEALDNTKLKKWFQRYSSSKCRLVNMYGITETTVHVTYQDILKRNLDTSSQSIGVPIKGWKISIRDSSGVPCLLGVEGEIWVGGAGLSNGYINREQLNTEKFIIEKASGERWYKSGDLGKIKSDGSIDYLGRIDNQVKIRGYRIELDEIKKQISRIPGVRDVVVTVHNNNADEHKQIFTFFESNKHYSSNDIKEILLKELPSYMIPSKSVQVEKIPLTINGKVDFKKLIDEQNEPYRSEGASNSGEDYLLEVWRKILGQQITDEDNFFDSGGNSLLAVSLLSELKQNINPGILLKDLYVHSSPSSMRAFLKQKELGEVRV</sequence>
<dbReference type="InterPro" id="IPR045851">
    <property type="entry name" value="AMP-bd_C_sf"/>
</dbReference>
<dbReference type="InterPro" id="IPR042099">
    <property type="entry name" value="ANL_N_sf"/>
</dbReference>
<dbReference type="SUPFAM" id="SSF47336">
    <property type="entry name" value="ACP-like"/>
    <property type="match status" value="1"/>
</dbReference>
<comment type="similarity">
    <text evidence="1">Belongs to the ATP-dependent AMP-binding enzyme family.</text>
</comment>
<evidence type="ECO:0000313" key="5">
    <source>
        <dbReference type="EMBL" id="MBJ6362387.1"/>
    </source>
</evidence>
<comment type="caution">
    <text evidence="5">The sequence shown here is derived from an EMBL/GenBank/DDBJ whole genome shotgun (WGS) entry which is preliminary data.</text>
</comment>
<dbReference type="Proteomes" id="UP000640274">
    <property type="component" value="Unassembled WGS sequence"/>
</dbReference>
<feature type="domain" description="Carrier" evidence="4">
    <location>
        <begin position="830"/>
        <end position="904"/>
    </location>
</feature>
<dbReference type="FunFam" id="3.40.50.980:FF:000002">
    <property type="entry name" value="Enterobactin synthetase component F"/>
    <property type="match status" value="1"/>
</dbReference>